<dbReference type="CDD" id="cd03225">
    <property type="entry name" value="ABC_cobalt_CbiO_domain1"/>
    <property type="match status" value="2"/>
</dbReference>
<dbReference type="GO" id="GO:0043190">
    <property type="term" value="C:ATP-binding cassette (ABC) transporter complex"/>
    <property type="evidence" value="ECO:0007669"/>
    <property type="project" value="TreeGrafter"/>
</dbReference>
<dbReference type="RefSeq" id="WP_109984320.1">
    <property type="nucleotide sequence ID" value="NZ_QGTD01000008.1"/>
</dbReference>
<dbReference type="PANTHER" id="PTHR43553">
    <property type="entry name" value="HEAVY METAL TRANSPORTER"/>
    <property type="match status" value="1"/>
</dbReference>
<dbReference type="InterPro" id="IPR027417">
    <property type="entry name" value="P-loop_NTPase"/>
</dbReference>
<protein>
    <submittedName>
        <fullName evidence="10">ABC transporter</fullName>
    </submittedName>
</protein>
<keyword evidence="3" id="KW-0813">Transport</keyword>
<comment type="caution">
    <text evidence="10">The sequence shown here is derived from an EMBL/GenBank/DDBJ whole genome shotgun (WGS) entry which is preliminary data.</text>
</comment>
<dbReference type="InterPro" id="IPR050095">
    <property type="entry name" value="ECF_ABC_transporter_ATP-bd"/>
</dbReference>
<keyword evidence="8" id="KW-0472">Membrane</keyword>
<reference evidence="10 11" key="1">
    <citation type="submission" date="2018-05" db="EMBL/GenBank/DDBJ databases">
        <title>Genomic analysis of Gracilibacillus dipsosauri DD1 reveals novel features of a salt-tolerant amylase.</title>
        <authorList>
            <person name="Deutch C.E."/>
            <person name="Yang S."/>
        </authorList>
    </citation>
    <scope>NUCLEOTIDE SEQUENCE [LARGE SCALE GENOMIC DNA]</scope>
    <source>
        <strain evidence="10 11">DD1</strain>
    </source>
</reference>
<comment type="subcellular location">
    <subcellularLocation>
        <location evidence="1">Cell membrane</location>
        <topology evidence="1">Peripheral membrane protein</topology>
    </subcellularLocation>
</comment>
<dbReference type="PROSITE" id="PS50893">
    <property type="entry name" value="ABC_TRANSPORTER_2"/>
    <property type="match status" value="2"/>
</dbReference>
<accession>A0A317KZ69</accession>
<dbReference type="Gene3D" id="3.40.50.300">
    <property type="entry name" value="P-loop containing nucleotide triphosphate hydrolases"/>
    <property type="match status" value="2"/>
</dbReference>
<evidence type="ECO:0000256" key="6">
    <source>
        <dbReference type="ARBA" id="ARBA00022840"/>
    </source>
</evidence>
<evidence type="ECO:0000256" key="1">
    <source>
        <dbReference type="ARBA" id="ARBA00004202"/>
    </source>
</evidence>
<organism evidence="10 11">
    <name type="scientific">Gracilibacillus dipsosauri</name>
    <dbReference type="NCBI Taxonomy" id="178340"/>
    <lineage>
        <taxon>Bacteria</taxon>
        <taxon>Bacillati</taxon>
        <taxon>Bacillota</taxon>
        <taxon>Bacilli</taxon>
        <taxon>Bacillales</taxon>
        <taxon>Bacillaceae</taxon>
        <taxon>Gracilibacillus</taxon>
    </lineage>
</organism>
<dbReference type="SMART" id="SM00382">
    <property type="entry name" value="AAA"/>
    <property type="match status" value="2"/>
</dbReference>
<comment type="similarity">
    <text evidence="2">Belongs to the ABC transporter superfamily.</text>
</comment>
<keyword evidence="11" id="KW-1185">Reference proteome</keyword>
<keyword evidence="5" id="KW-0547">Nucleotide-binding</keyword>
<dbReference type="InterPro" id="IPR017871">
    <property type="entry name" value="ABC_transporter-like_CS"/>
</dbReference>
<gene>
    <name evidence="10" type="ORF">DLJ74_09825</name>
</gene>
<evidence type="ECO:0000313" key="10">
    <source>
        <dbReference type="EMBL" id="PWU68715.1"/>
    </source>
</evidence>
<dbReference type="InterPro" id="IPR003439">
    <property type="entry name" value="ABC_transporter-like_ATP-bd"/>
</dbReference>
<evidence type="ECO:0000259" key="9">
    <source>
        <dbReference type="PROSITE" id="PS50893"/>
    </source>
</evidence>
<keyword evidence="7" id="KW-1278">Translocase</keyword>
<dbReference type="InterPro" id="IPR003593">
    <property type="entry name" value="AAA+_ATPase"/>
</dbReference>
<dbReference type="InterPro" id="IPR015856">
    <property type="entry name" value="ABC_transpr_CbiO/EcfA_su"/>
</dbReference>
<dbReference type="GO" id="GO:0005524">
    <property type="term" value="F:ATP binding"/>
    <property type="evidence" value="ECO:0007669"/>
    <property type="project" value="UniProtKB-KW"/>
</dbReference>
<dbReference type="OrthoDB" id="501320at2"/>
<dbReference type="Pfam" id="PF00005">
    <property type="entry name" value="ABC_tran"/>
    <property type="match status" value="2"/>
</dbReference>
<name>A0A317KZ69_9BACI</name>
<proteinExistence type="inferred from homology"/>
<sequence length="489" mass="56400">MSTIAIEKLRVKFPEEESFLFKDFSLSIRKGEKVLILGPSGSGKSTLLKILSGLVPKSMEIPIKYTSREISNSWGFVFQDPDSQFCMPYVDEELGFVLENLGIPHDQMKELLHRYLVEVGLELEDVHIKIERLSGGMKQRLAIACILALQPNTIFLDEPTAMLDLEGTAQVWETMQRVARDKTVIIVEHKIEHVIDFIDRVVLLDEKGNIMMDDTPKVIFEQSKQKLKEFGIWYPSVWHEYRHAKTEINQPINQSAETLMKMEDFIGYHHKQPKIEVSNVEIKKGDWISVTGENGAGKSTLLQAIMKLIKTNGKIDYPLVKNHSDLYQRIGYVFQNPELQFVENTVYEELAFSLRKEKLSEEENKKKIEAQLKDFHLLNEIHKHPFQLSTGQMKRLSLATVTITSPDILLLDEPTFGQDARNTFRILEKLTRLWKEGMTIVMVTHDPMITELHATIVWQIKQGKIIHIRDKVNLREEEEVGQVGDRIIL</sequence>
<evidence type="ECO:0000256" key="2">
    <source>
        <dbReference type="ARBA" id="ARBA00005417"/>
    </source>
</evidence>
<evidence type="ECO:0000256" key="5">
    <source>
        <dbReference type="ARBA" id="ARBA00022741"/>
    </source>
</evidence>
<evidence type="ECO:0000256" key="4">
    <source>
        <dbReference type="ARBA" id="ARBA00022475"/>
    </source>
</evidence>
<dbReference type="GO" id="GO:0016887">
    <property type="term" value="F:ATP hydrolysis activity"/>
    <property type="evidence" value="ECO:0007669"/>
    <property type="project" value="InterPro"/>
</dbReference>
<evidence type="ECO:0000313" key="11">
    <source>
        <dbReference type="Proteomes" id="UP000245624"/>
    </source>
</evidence>
<keyword evidence="4" id="KW-1003">Cell membrane</keyword>
<keyword evidence="6" id="KW-0067">ATP-binding</keyword>
<dbReference type="PROSITE" id="PS00211">
    <property type="entry name" value="ABC_TRANSPORTER_1"/>
    <property type="match status" value="1"/>
</dbReference>
<dbReference type="GO" id="GO:0042626">
    <property type="term" value="F:ATPase-coupled transmembrane transporter activity"/>
    <property type="evidence" value="ECO:0007669"/>
    <property type="project" value="TreeGrafter"/>
</dbReference>
<evidence type="ECO:0000256" key="7">
    <source>
        <dbReference type="ARBA" id="ARBA00022967"/>
    </source>
</evidence>
<dbReference type="Proteomes" id="UP000245624">
    <property type="component" value="Unassembled WGS sequence"/>
</dbReference>
<feature type="domain" description="ABC transporter" evidence="9">
    <location>
        <begin position="4"/>
        <end position="231"/>
    </location>
</feature>
<feature type="domain" description="ABC transporter" evidence="9">
    <location>
        <begin position="260"/>
        <end position="487"/>
    </location>
</feature>
<evidence type="ECO:0000256" key="3">
    <source>
        <dbReference type="ARBA" id="ARBA00022448"/>
    </source>
</evidence>
<dbReference type="EMBL" id="QGTD01000008">
    <property type="protein sequence ID" value="PWU68715.1"/>
    <property type="molecule type" value="Genomic_DNA"/>
</dbReference>
<dbReference type="SUPFAM" id="SSF52540">
    <property type="entry name" value="P-loop containing nucleoside triphosphate hydrolases"/>
    <property type="match status" value="2"/>
</dbReference>
<dbReference type="AlphaFoldDB" id="A0A317KZ69"/>
<evidence type="ECO:0000256" key="8">
    <source>
        <dbReference type="ARBA" id="ARBA00023136"/>
    </source>
</evidence>